<feature type="domain" description="Endonuclease GajA/Old nuclease/RecF-like AAA" evidence="2">
    <location>
        <begin position="1"/>
        <end position="426"/>
    </location>
</feature>
<dbReference type="Pfam" id="PF20469">
    <property type="entry name" value="OLD-like_TOPRIM"/>
    <property type="match status" value="1"/>
</dbReference>
<organism evidence="4 5">
    <name type="scientific">Flavivirga aquatica</name>
    <dbReference type="NCBI Taxonomy" id="1849968"/>
    <lineage>
        <taxon>Bacteria</taxon>
        <taxon>Pseudomonadati</taxon>
        <taxon>Bacteroidota</taxon>
        <taxon>Flavobacteriia</taxon>
        <taxon>Flavobacteriales</taxon>
        <taxon>Flavobacteriaceae</taxon>
        <taxon>Flavivirga</taxon>
    </lineage>
</organism>
<dbReference type="RefSeq" id="WP_069829767.1">
    <property type="nucleotide sequence ID" value="NZ_MDJD01000034.1"/>
</dbReference>
<accession>A0A1E5TAC1</accession>
<dbReference type="STRING" id="1849968.A8C32_02010"/>
<feature type="domain" description="OLD protein-like TOPRIM" evidence="3">
    <location>
        <begin position="481"/>
        <end position="544"/>
    </location>
</feature>
<dbReference type="Pfam" id="PF13175">
    <property type="entry name" value="AAA_15"/>
    <property type="match status" value="1"/>
</dbReference>
<gene>
    <name evidence="4" type="ORF">A8C32_02010</name>
</gene>
<evidence type="ECO:0000259" key="2">
    <source>
        <dbReference type="Pfam" id="PF13175"/>
    </source>
</evidence>
<dbReference type="SUPFAM" id="SSF52540">
    <property type="entry name" value="P-loop containing nucleoside triphosphate hydrolases"/>
    <property type="match status" value="1"/>
</dbReference>
<name>A0A1E5TAC1_9FLAO</name>
<evidence type="ECO:0000313" key="4">
    <source>
        <dbReference type="EMBL" id="OEK08257.1"/>
    </source>
</evidence>
<keyword evidence="5" id="KW-1185">Reference proteome</keyword>
<dbReference type="AlphaFoldDB" id="A0A1E5TAC1"/>
<dbReference type="OrthoDB" id="9792800at2"/>
<evidence type="ECO:0000256" key="1">
    <source>
        <dbReference type="SAM" id="Coils"/>
    </source>
</evidence>
<dbReference type="InterPro" id="IPR041685">
    <property type="entry name" value="AAA_GajA/Old/RecF-like"/>
</dbReference>
<dbReference type="Gene3D" id="3.40.50.300">
    <property type="entry name" value="P-loop containing nucleotide triphosphate hydrolases"/>
    <property type="match status" value="2"/>
</dbReference>
<dbReference type="InterPro" id="IPR051396">
    <property type="entry name" value="Bact_Antivir_Def_Nuclease"/>
</dbReference>
<dbReference type="InterPro" id="IPR034139">
    <property type="entry name" value="TOPRIM_OLD"/>
</dbReference>
<comment type="caution">
    <text evidence="4">The sequence shown here is derived from an EMBL/GenBank/DDBJ whole genome shotgun (WGS) entry which is preliminary data.</text>
</comment>
<evidence type="ECO:0000259" key="3">
    <source>
        <dbReference type="Pfam" id="PF20469"/>
    </source>
</evidence>
<evidence type="ECO:0000313" key="5">
    <source>
        <dbReference type="Proteomes" id="UP000095713"/>
    </source>
</evidence>
<sequence>MKISRIKIKSYKTIKEIELSINDITTLIVGKNNIGKSNVLKSLELFFNNLSSKSKEAIIDKEDYRFNTERVEVRVTFDDINGQLNKLRERITQERSKRVNKENLYRFELLYLQFEALKSQRNKLEVVLEIKRRNNSKNFSINYNPTEPKLKKYRSLILKRDLLESIFPSEFVKLLNDKNIGWDFYKNVIVDETEEEFKITYRELTGEILKSDYKPQKTDVESLKTNVVQYLSETQRFLYVPAYRGEKEERNLILDRLFDIIIDDLITTRGVTKDYDTITDAIWGTGKYSNKQNIDSVISKRTESLIEKITKDSISSITGFEFDKPNKKEIRRGILKLMIGKPSLFLNDGVKTTFASKGTGIQSSFMITLMKALSEFEFINSTDILLVIEEPEAFTHPQLTREIMDLMLDVKESNTQFIIASHSPVVVNYVKARNVIRLAEICPKDKIKHTINAVNYDTNYTKEDWNLIDRIADVNLSEIVFADYVIFVEGEGDKAILELLFKELLPKTFHKLSIVSISGNYQIFKLLKLLQYFTIPWILVTDKDSFVEKTFEDEIKITLRNLDDFFTKYQISETFKESYTNVLNNHLVDKIISKNSIATGVKMGQLIKRINDIKDGVNEDLKSEIFKIISEKINDSFITDEDSVKIINSFNQKMLSNKIPLYSLESDLEGFIVNKETYKYTYSVYRKYYPEKADNFDAETNHFTEQEKIRYIRECIGSKTSMLKRIPNKAKTVKKPHIPIEIISDYLHSKDRNSNLLDVFPNLKILVSFLKEKI</sequence>
<dbReference type="EMBL" id="MDJD01000034">
    <property type="protein sequence ID" value="OEK08257.1"/>
    <property type="molecule type" value="Genomic_DNA"/>
</dbReference>
<keyword evidence="1" id="KW-0175">Coiled coil</keyword>
<dbReference type="PANTHER" id="PTHR43581">
    <property type="entry name" value="ATP/GTP PHOSPHATASE"/>
    <property type="match status" value="1"/>
</dbReference>
<dbReference type="InterPro" id="IPR027417">
    <property type="entry name" value="P-loop_NTPase"/>
</dbReference>
<proteinExistence type="predicted"/>
<dbReference type="PANTHER" id="PTHR43581:SF4">
    <property type="entry name" value="ATP_GTP PHOSPHATASE"/>
    <property type="match status" value="1"/>
</dbReference>
<reference evidence="4 5" key="1">
    <citation type="submission" date="2016-05" db="EMBL/GenBank/DDBJ databases">
        <title>Draft Genome Sequence of Algibacter sp. Strain SK-16 Isolated from the Surface Water of Aburatsubo Inlet.</title>
        <authorList>
            <person name="Wong S.-K."/>
            <person name="Yoshizawa S."/>
            <person name="Nakajima Y."/>
            <person name="Ogura Y."/>
            <person name="Tetsuya H."/>
            <person name="Hamasaki K."/>
        </authorList>
    </citation>
    <scope>NUCLEOTIDE SEQUENCE [LARGE SCALE GENOMIC DNA]</scope>
    <source>
        <strain evidence="4 5">SK-16</strain>
    </source>
</reference>
<feature type="coiled-coil region" evidence="1">
    <location>
        <begin position="77"/>
        <end position="134"/>
    </location>
</feature>
<protein>
    <submittedName>
        <fullName evidence="4">Uncharacterized protein</fullName>
    </submittedName>
</protein>
<dbReference type="Proteomes" id="UP000095713">
    <property type="component" value="Unassembled WGS sequence"/>
</dbReference>